<accession>A0ABW2ZGH9</accession>
<keyword evidence="2" id="KW-1185">Reference proteome</keyword>
<dbReference type="EMBL" id="JBHTIA010000006">
    <property type="protein sequence ID" value="MFD0765266.1"/>
    <property type="molecule type" value="Genomic_DNA"/>
</dbReference>
<dbReference type="Proteomes" id="UP001597073">
    <property type="component" value="Unassembled WGS sequence"/>
</dbReference>
<evidence type="ECO:0000313" key="2">
    <source>
        <dbReference type="Proteomes" id="UP001597073"/>
    </source>
</evidence>
<proteinExistence type="predicted"/>
<organism evidence="1 2">
    <name type="scientific">Mucilaginibacter lutimaris</name>
    <dbReference type="NCBI Taxonomy" id="931629"/>
    <lineage>
        <taxon>Bacteria</taxon>
        <taxon>Pseudomonadati</taxon>
        <taxon>Bacteroidota</taxon>
        <taxon>Sphingobacteriia</taxon>
        <taxon>Sphingobacteriales</taxon>
        <taxon>Sphingobacteriaceae</taxon>
        <taxon>Mucilaginibacter</taxon>
    </lineage>
</organism>
<comment type="caution">
    <text evidence="1">The sequence shown here is derived from an EMBL/GenBank/DDBJ whole genome shotgun (WGS) entry which is preliminary data.</text>
</comment>
<sequence length="209" mass="23602">MNVFKLFKRQEKQPFAAETNEILLNSDTEGILLPEIKEDVFIEHIANKPSENNSHFFTESPTSQMDNTTNSVADNNIALLYAFLDRNHEAKGYDDALLNPDSSHLAQNLDALKNDLVRTINKVKTFYEDFIQETEYHILSRGRSGMVDIVEELEMKKSIAAGHMAKLTVIEDNTAKGEGDCKGILLSYTRGFKNGLAAISHHNILIKRF</sequence>
<name>A0ABW2ZGH9_9SPHI</name>
<reference evidence="2" key="1">
    <citation type="journal article" date="2019" name="Int. J. Syst. Evol. Microbiol.">
        <title>The Global Catalogue of Microorganisms (GCM) 10K type strain sequencing project: providing services to taxonomists for standard genome sequencing and annotation.</title>
        <authorList>
            <consortium name="The Broad Institute Genomics Platform"/>
            <consortium name="The Broad Institute Genome Sequencing Center for Infectious Disease"/>
            <person name="Wu L."/>
            <person name="Ma J."/>
        </authorList>
    </citation>
    <scope>NUCLEOTIDE SEQUENCE [LARGE SCALE GENOMIC DNA]</scope>
    <source>
        <strain evidence="2">CCUG 60742</strain>
    </source>
</reference>
<gene>
    <name evidence="1" type="ORF">ACFQZI_10420</name>
</gene>
<dbReference type="RefSeq" id="WP_377142198.1">
    <property type="nucleotide sequence ID" value="NZ_JBHTIA010000006.1"/>
</dbReference>
<protein>
    <submittedName>
        <fullName evidence="1">Uncharacterized protein</fullName>
    </submittedName>
</protein>
<evidence type="ECO:0000313" key="1">
    <source>
        <dbReference type="EMBL" id="MFD0765266.1"/>
    </source>
</evidence>